<feature type="transmembrane region" description="Helical" evidence="2">
    <location>
        <begin position="125"/>
        <end position="155"/>
    </location>
</feature>
<feature type="region of interest" description="Disordered" evidence="1">
    <location>
        <begin position="1"/>
        <end position="55"/>
    </location>
</feature>
<dbReference type="Proteomes" id="UP001220509">
    <property type="component" value="Chromosome"/>
</dbReference>
<name>A0AAX3M5U4_9BACL</name>
<evidence type="ECO:0008006" key="5">
    <source>
        <dbReference type="Google" id="ProtNLM"/>
    </source>
</evidence>
<evidence type="ECO:0000256" key="1">
    <source>
        <dbReference type="SAM" id="MobiDB-lite"/>
    </source>
</evidence>
<dbReference type="RefSeq" id="WP_273615506.1">
    <property type="nucleotide sequence ID" value="NZ_CP117416.1"/>
</dbReference>
<gene>
    <name evidence="3" type="ORF">PQ456_07155</name>
</gene>
<feature type="compositionally biased region" description="Basic and acidic residues" evidence="1">
    <location>
        <begin position="29"/>
        <end position="44"/>
    </location>
</feature>
<protein>
    <recommendedName>
        <fullName evidence="5">DUF4064 domain-containing protein</fullName>
    </recommendedName>
</protein>
<evidence type="ECO:0000313" key="4">
    <source>
        <dbReference type="Proteomes" id="UP001220509"/>
    </source>
</evidence>
<dbReference type="EMBL" id="CP117416">
    <property type="protein sequence ID" value="WCT57277.1"/>
    <property type="molecule type" value="Genomic_DNA"/>
</dbReference>
<accession>A0AAX3M5U4</accession>
<evidence type="ECO:0000256" key="2">
    <source>
        <dbReference type="SAM" id="Phobius"/>
    </source>
</evidence>
<keyword evidence="4" id="KW-1185">Reference proteome</keyword>
<feature type="transmembrane region" description="Helical" evidence="2">
    <location>
        <begin position="80"/>
        <end position="105"/>
    </location>
</feature>
<evidence type="ECO:0000313" key="3">
    <source>
        <dbReference type="EMBL" id="WCT57277.1"/>
    </source>
</evidence>
<reference evidence="3 4" key="1">
    <citation type="submission" date="2023-02" db="EMBL/GenBank/DDBJ databases">
        <title>Genome sequence of Paenibacillus kyungheensis KACC 18744.</title>
        <authorList>
            <person name="Kim S."/>
            <person name="Heo J."/>
            <person name="Kwon S.-W."/>
        </authorList>
    </citation>
    <scope>NUCLEOTIDE SEQUENCE [LARGE SCALE GENOMIC DNA]</scope>
    <source>
        <strain evidence="3 4">KACC 18744</strain>
    </source>
</reference>
<keyword evidence="2" id="KW-0472">Membrane</keyword>
<dbReference type="KEGG" id="pka:PQ456_07155"/>
<organism evidence="3 4">
    <name type="scientific">Paenibacillus kyungheensis</name>
    <dbReference type="NCBI Taxonomy" id="1452732"/>
    <lineage>
        <taxon>Bacteria</taxon>
        <taxon>Bacillati</taxon>
        <taxon>Bacillota</taxon>
        <taxon>Bacilli</taxon>
        <taxon>Bacillales</taxon>
        <taxon>Paenibacillaceae</taxon>
        <taxon>Paenibacillus</taxon>
    </lineage>
</organism>
<sequence length="197" mass="21431">MDPYDPKRNSSFPNLKKDTDTDSDPAPDNEFRDPLVSEPVREDYASPTAPPHYPDYNQYNVNDPYALPPGQKWPHSKLGVASFVIGLSTIVINIILVVIAVIMVASAVGSTGTSLDMLDEENITAWMSGMLGGLVVLILIWGFMIFANFTGLVLGIVGCCIKQRRKIFAILGVVLNALPAAFLLLSLLLGIFSEGNY</sequence>
<keyword evidence="2" id="KW-0812">Transmembrane</keyword>
<proteinExistence type="predicted"/>
<dbReference type="AlphaFoldDB" id="A0AAX3M5U4"/>
<feature type="transmembrane region" description="Helical" evidence="2">
    <location>
        <begin position="167"/>
        <end position="192"/>
    </location>
</feature>
<keyword evidence="2" id="KW-1133">Transmembrane helix</keyword>